<name>A0A8H7F5W5_AGABI</name>
<evidence type="ECO:0000256" key="10">
    <source>
        <dbReference type="ARBA" id="ARBA00023157"/>
    </source>
</evidence>
<dbReference type="Gene3D" id="2.40.30.10">
    <property type="entry name" value="Translation factors"/>
    <property type="match status" value="1"/>
</dbReference>
<comment type="caution">
    <text evidence="14">The sequence shown here is derived from an EMBL/GenBank/DDBJ whole genome shotgun (WGS) entry which is preliminary data.</text>
</comment>
<keyword evidence="4" id="KW-0820">tRNA-binding</keyword>
<dbReference type="InterPro" id="IPR014729">
    <property type="entry name" value="Rossmann-like_a/b/a_fold"/>
</dbReference>
<dbReference type="InterPro" id="IPR004506">
    <property type="entry name" value="MnmA-like"/>
</dbReference>
<dbReference type="AlphaFoldDB" id="A0A8H7F5W5"/>
<evidence type="ECO:0000256" key="3">
    <source>
        <dbReference type="ARBA" id="ARBA00011953"/>
    </source>
</evidence>
<dbReference type="EMBL" id="JABXXO010000004">
    <property type="protein sequence ID" value="KAF7778436.1"/>
    <property type="molecule type" value="Genomic_DNA"/>
</dbReference>
<evidence type="ECO:0000259" key="12">
    <source>
        <dbReference type="Pfam" id="PF20258"/>
    </source>
</evidence>
<evidence type="ECO:0000256" key="7">
    <source>
        <dbReference type="ARBA" id="ARBA00022741"/>
    </source>
</evidence>
<comment type="similarity">
    <text evidence="2">Belongs to the MnmA/TRMU family.</text>
</comment>
<dbReference type="FunFam" id="2.30.30.280:FF:000001">
    <property type="entry name" value="tRNA-specific 2-thiouridylase MnmA"/>
    <property type="match status" value="1"/>
</dbReference>
<keyword evidence="5" id="KW-0808">Transferase</keyword>
<evidence type="ECO:0000256" key="5">
    <source>
        <dbReference type="ARBA" id="ARBA00022679"/>
    </source>
</evidence>
<gene>
    <name evidence="14" type="ORF">Agabi119p4_2781</name>
</gene>
<evidence type="ECO:0000259" key="13">
    <source>
        <dbReference type="Pfam" id="PF20259"/>
    </source>
</evidence>
<keyword evidence="9" id="KW-0694">RNA-binding</keyword>
<dbReference type="InterPro" id="IPR046884">
    <property type="entry name" value="MnmA-like_central"/>
</dbReference>
<evidence type="ECO:0000256" key="8">
    <source>
        <dbReference type="ARBA" id="ARBA00022840"/>
    </source>
</evidence>
<dbReference type="NCBIfam" id="NF001138">
    <property type="entry name" value="PRK00143.1"/>
    <property type="match status" value="1"/>
</dbReference>
<dbReference type="GO" id="GO:0002143">
    <property type="term" value="P:tRNA wobble position uridine thiolation"/>
    <property type="evidence" value="ECO:0007669"/>
    <property type="project" value="TreeGrafter"/>
</dbReference>
<evidence type="ECO:0000256" key="6">
    <source>
        <dbReference type="ARBA" id="ARBA00022694"/>
    </source>
</evidence>
<evidence type="ECO:0000313" key="15">
    <source>
        <dbReference type="Proteomes" id="UP000629468"/>
    </source>
</evidence>
<dbReference type="GO" id="GO:0000049">
    <property type="term" value="F:tRNA binding"/>
    <property type="evidence" value="ECO:0007669"/>
    <property type="project" value="UniProtKB-KW"/>
</dbReference>
<keyword evidence="8" id="KW-0067">ATP-binding</keyword>
<evidence type="ECO:0000313" key="14">
    <source>
        <dbReference type="EMBL" id="KAF7778436.1"/>
    </source>
</evidence>
<dbReference type="PANTHER" id="PTHR11933">
    <property type="entry name" value="TRNA 5-METHYLAMINOMETHYL-2-THIOURIDYLATE -METHYLTRANSFERASE"/>
    <property type="match status" value="1"/>
</dbReference>
<dbReference type="FunFam" id="3.40.50.620:FF:000115">
    <property type="entry name" value="tRNA-specific 2-thiouridylase MnmA"/>
    <property type="match status" value="1"/>
</dbReference>
<keyword evidence="7" id="KW-0547">Nucleotide-binding</keyword>
<evidence type="ECO:0000256" key="1">
    <source>
        <dbReference type="ARBA" id="ARBA00003986"/>
    </source>
</evidence>
<dbReference type="GO" id="GO:0005524">
    <property type="term" value="F:ATP binding"/>
    <property type="evidence" value="ECO:0007669"/>
    <property type="project" value="UniProtKB-KW"/>
</dbReference>
<dbReference type="Gene3D" id="3.40.50.620">
    <property type="entry name" value="HUPs"/>
    <property type="match status" value="1"/>
</dbReference>
<proteinExistence type="inferred from homology"/>
<sequence>MQHLARLRRCFSTSLHVPRLQPRKGDKVVVGMSGGVDSSVAAWLLANQDFDLSAVYMRNWDTRDESGTDKGCEWENDWEDVQRVCKKLGIPCQMIDLSQEYWNKVFEPSLQVWESGATPNPDVWCNREIKFGSLLERLPTSSIGNTWFATGHYARKLWVIGNGLPRPQLLRGRDPTKDQSYYLSSISESGLRQALFPIGHLRKPEVRALARKYGLPTSDRPESMGICFVGEKSRFNRFLSSYIPPKPGPIIDQTTGKAIGEHSGLWNFTIGENARIPGMHTKMFVSRKDTMSNSIFVVPGTNHSMLYCNALHVPVFNWIWKDSPHPELNLGRSFRAQAMHRYRMRSVPCTVHRDRDTGHIKIEFDEGEKAVSPGQAAVLYDDEWCLGCGIIERTS</sequence>
<evidence type="ECO:0000256" key="4">
    <source>
        <dbReference type="ARBA" id="ARBA00022555"/>
    </source>
</evidence>
<keyword evidence="10" id="KW-1015">Disulfide bond</keyword>
<accession>A0A8H7F5W5</accession>
<dbReference type="InterPro" id="IPR023382">
    <property type="entry name" value="MnmA-like_central_sf"/>
</dbReference>
<organism evidence="14 15">
    <name type="scientific">Agaricus bisporus var. burnettii</name>
    <dbReference type="NCBI Taxonomy" id="192524"/>
    <lineage>
        <taxon>Eukaryota</taxon>
        <taxon>Fungi</taxon>
        <taxon>Dikarya</taxon>
        <taxon>Basidiomycota</taxon>
        <taxon>Agaricomycotina</taxon>
        <taxon>Agaricomycetes</taxon>
        <taxon>Agaricomycetidae</taxon>
        <taxon>Agaricales</taxon>
        <taxon>Agaricineae</taxon>
        <taxon>Agaricaceae</taxon>
        <taxon>Agaricus</taxon>
    </lineage>
</organism>
<protein>
    <recommendedName>
        <fullName evidence="3">tRNA-5-taurinomethyluridine 2-sulfurtransferase</fullName>
        <ecNumber evidence="3">2.8.1.14</ecNumber>
    </recommendedName>
</protein>
<reference evidence="14 15" key="1">
    <citation type="journal article" name="Sci. Rep.">
        <title>Telomere-to-telomere assembled and centromere annotated genomes of the two main subspecies of the button mushroom Agaricus bisporus reveal especially polymorphic chromosome ends.</title>
        <authorList>
            <person name="Sonnenberg A.S.M."/>
            <person name="Sedaghat-Telgerd N."/>
            <person name="Lavrijssen B."/>
            <person name="Ohm R.A."/>
            <person name="Hendrickx P.M."/>
            <person name="Scholtmeijer K."/>
            <person name="Baars J.J.P."/>
            <person name="van Peer A."/>
        </authorList>
    </citation>
    <scope>NUCLEOTIDE SEQUENCE [LARGE SCALE GENOMIC DNA]</scope>
    <source>
        <strain evidence="14 15">H119_p4</strain>
    </source>
</reference>
<dbReference type="InterPro" id="IPR046885">
    <property type="entry name" value="MnmA-like_C"/>
</dbReference>
<comment type="catalytic activity">
    <reaction evidence="11">
        <text>5-taurinomethyluridine(34) in tRNA + S-sulfanyl-L-cysteinyl-[protein] + AH2 + ATP = 5-taurinomethyl-2-thiouridine(34) in tRNA + L-cysteinyl-[protein] + A + AMP + diphosphate + H(+)</text>
        <dbReference type="Rhea" id="RHEA:47040"/>
        <dbReference type="Rhea" id="RHEA-COMP:10131"/>
        <dbReference type="Rhea" id="RHEA-COMP:11726"/>
        <dbReference type="Rhea" id="RHEA-COMP:11732"/>
        <dbReference type="Rhea" id="RHEA-COMP:11733"/>
        <dbReference type="ChEBI" id="CHEBI:13193"/>
        <dbReference type="ChEBI" id="CHEBI:15378"/>
        <dbReference type="ChEBI" id="CHEBI:17499"/>
        <dbReference type="ChEBI" id="CHEBI:29950"/>
        <dbReference type="ChEBI" id="CHEBI:30616"/>
        <dbReference type="ChEBI" id="CHEBI:33019"/>
        <dbReference type="ChEBI" id="CHEBI:61963"/>
        <dbReference type="ChEBI" id="CHEBI:87171"/>
        <dbReference type="ChEBI" id="CHEBI:87172"/>
        <dbReference type="ChEBI" id="CHEBI:456215"/>
        <dbReference type="EC" id="2.8.1.14"/>
    </reaction>
</comment>
<dbReference type="Pfam" id="PF20259">
    <property type="entry name" value="tRNA_Me_trans_M"/>
    <property type="match status" value="1"/>
</dbReference>
<evidence type="ECO:0000256" key="2">
    <source>
        <dbReference type="ARBA" id="ARBA00006191"/>
    </source>
</evidence>
<dbReference type="Gene3D" id="2.30.30.280">
    <property type="entry name" value="Adenine nucleotide alpha hydrolases-like domains"/>
    <property type="match status" value="1"/>
</dbReference>
<evidence type="ECO:0000256" key="11">
    <source>
        <dbReference type="ARBA" id="ARBA00049564"/>
    </source>
</evidence>
<keyword evidence="6" id="KW-0819">tRNA processing</keyword>
<dbReference type="EC" id="2.8.1.14" evidence="3"/>
<dbReference type="GO" id="GO:0005739">
    <property type="term" value="C:mitochondrion"/>
    <property type="evidence" value="ECO:0007669"/>
    <property type="project" value="TreeGrafter"/>
</dbReference>
<dbReference type="NCBIfam" id="TIGR00420">
    <property type="entry name" value="trmU"/>
    <property type="match status" value="1"/>
</dbReference>
<dbReference type="Pfam" id="PF03054">
    <property type="entry name" value="tRNA_Me_trans"/>
    <property type="match status" value="1"/>
</dbReference>
<feature type="domain" description="tRNA-specific 2-thiouridylase MnmA-like C-terminal" evidence="12">
    <location>
        <begin position="314"/>
        <end position="391"/>
    </location>
</feature>
<comment type="function">
    <text evidence="1">Catalyzes the 2-thiolation of uridine at the wobble position (U34) of mitochondrial tRNA(Lys), tRNA(Glu) and tRNA(Gln). Required for the formation of 5-taurinomethyl-2-thiouridine (tm5s2U) of mitochondrial tRNA(Lys), tRNA(Glu), and tRNA(Gln) at the wobble position. ATP is required to activate the C2 atom of the wobble base.</text>
</comment>
<dbReference type="SUPFAM" id="SSF52402">
    <property type="entry name" value="Adenine nucleotide alpha hydrolases-like"/>
    <property type="match status" value="1"/>
</dbReference>
<dbReference type="GO" id="GO:0016783">
    <property type="term" value="F:sulfurtransferase activity"/>
    <property type="evidence" value="ECO:0007669"/>
    <property type="project" value="InterPro"/>
</dbReference>
<dbReference type="CDD" id="cd01998">
    <property type="entry name" value="MnmA_TRMU-like"/>
    <property type="match status" value="1"/>
</dbReference>
<dbReference type="Proteomes" id="UP000629468">
    <property type="component" value="Unassembled WGS sequence"/>
</dbReference>
<feature type="domain" description="tRNA-specific 2-thiouridylase MnmA-like central" evidence="13">
    <location>
        <begin position="237"/>
        <end position="298"/>
    </location>
</feature>
<dbReference type="PANTHER" id="PTHR11933:SF5">
    <property type="entry name" value="MITOCHONDRIAL TRNA-SPECIFIC 2-THIOURIDYLASE 1"/>
    <property type="match status" value="1"/>
</dbReference>
<evidence type="ECO:0000256" key="9">
    <source>
        <dbReference type="ARBA" id="ARBA00022884"/>
    </source>
</evidence>
<dbReference type="Pfam" id="PF20258">
    <property type="entry name" value="tRNA_Me_trans_C"/>
    <property type="match status" value="1"/>
</dbReference>
<dbReference type="HAMAP" id="MF_00144">
    <property type="entry name" value="tRNA_thiouridyl_MnmA"/>
    <property type="match status" value="1"/>
</dbReference>